<protein>
    <submittedName>
        <fullName evidence="2">Uncharacterized protein</fullName>
    </submittedName>
</protein>
<proteinExistence type="predicted"/>
<sequence>MPASDFDSQFGVVPDVPYHYLNKHPQRMFTNSIKTPLNSASKAQNPNNHHNLQSHLLLSTPAMLFKAATIVYAFAVLFASQAMGAVLIATDPVSACGPPRNRDHHDGSSCKYYAGPSDKSQVISGTCVKKNGKLTCVG</sequence>
<reference evidence="2 3" key="1">
    <citation type="submission" date="2024-05" db="EMBL/GenBank/DDBJ databases">
        <title>A draft genome resource for the thread blight pathogen Marasmius tenuissimus strain MS-2.</title>
        <authorList>
            <person name="Yulfo-Soto G.E."/>
            <person name="Baruah I.K."/>
            <person name="Amoako-Attah I."/>
            <person name="Bukari Y."/>
            <person name="Meinhardt L.W."/>
            <person name="Bailey B.A."/>
            <person name="Cohen S.P."/>
        </authorList>
    </citation>
    <scope>NUCLEOTIDE SEQUENCE [LARGE SCALE GENOMIC DNA]</scope>
    <source>
        <strain evidence="2 3">MS-2</strain>
    </source>
</reference>
<comment type="caution">
    <text evidence="2">The sequence shown here is derived from an EMBL/GenBank/DDBJ whole genome shotgun (WGS) entry which is preliminary data.</text>
</comment>
<accession>A0ABR2ZKB4</accession>
<organism evidence="2 3">
    <name type="scientific">Marasmius tenuissimus</name>
    <dbReference type="NCBI Taxonomy" id="585030"/>
    <lineage>
        <taxon>Eukaryota</taxon>
        <taxon>Fungi</taxon>
        <taxon>Dikarya</taxon>
        <taxon>Basidiomycota</taxon>
        <taxon>Agaricomycotina</taxon>
        <taxon>Agaricomycetes</taxon>
        <taxon>Agaricomycetidae</taxon>
        <taxon>Agaricales</taxon>
        <taxon>Marasmiineae</taxon>
        <taxon>Marasmiaceae</taxon>
        <taxon>Marasmius</taxon>
    </lineage>
</organism>
<keyword evidence="1" id="KW-1133">Transmembrane helix</keyword>
<dbReference type="EMBL" id="JBBXMP010000124">
    <property type="protein sequence ID" value="KAL0061750.1"/>
    <property type="molecule type" value="Genomic_DNA"/>
</dbReference>
<name>A0ABR2ZKB4_9AGAR</name>
<feature type="transmembrane region" description="Helical" evidence="1">
    <location>
        <begin position="56"/>
        <end position="79"/>
    </location>
</feature>
<keyword evidence="1" id="KW-0472">Membrane</keyword>
<gene>
    <name evidence="2" type="ORF">AAF712_011423</name>
</gene>
<keyword evidence="1" id="KW-0812">Transmembrane</keyword>
<evidence type="ECO:0000313" key="3">
    <source>
        <dbReference type="Proteomes" id="UP001437256"/>
    </source>
</evidence>
<evidence type="ECO:0000313" key="2">
    <source>
        <dbReference type="EMBL" id="KAL0061750.1"/>
    </source>
</evidence>
<evidence type="ECO:0000256" key="1">
    <source>
        <dbReference type="SAM" id="Phobius"/>
    </source>
</evidence>
<dbReference type="Proteomes" id="UP001437256">
    <property type="component" value="Unassembled WGS sequence"/>
</dbReference>
<keyword evidence="3" id="KW-1185">Reference proteome</keyword>